<dbReference type="InterPro" id="IPR004374">
    <property type="entry name" value="PrfB"/>
</dbReference>
<sequence length="368" mass="43369">MIIKDEIQSISERINKIHKVLNIDEINKYLDKEQKKFLNPHYWNNYNKKSKNFIKHFHVMKTYIKDFFELKNSLEELELIFSLSKEENLEKDLKIQLYKTKKLLSNLELKNFLSEEEDSLNAILQISSGAGGTESCDWSSMLMRMYIMWAEKKKYSVKNIHLISGDITGIKSIILEFKGIYAFGYLKGENGVHRLIRISPFDNNSKRHTSFSSVYVYPSIDKNIKINIKISDIHWETFRSSGSGGQNVNKVETGVRLRHIPTGITIENTESRSQIQNRQRALHLLKSRLFEIEIKKKNEKKNKIESKKKKIEWGNQIRNYIMHPYKLVKDLRTGYETTNINSVMDGEIDIFLKKFMVYSKKIEKQKKI</sequence>
<evidence type="ECO:0000256" key="3">
    <source>
        <dbReference type="ARBA" id="ARBA00022917"/>
    </source>
</evidence>
<keyword evidence="3 4" id="KW-0648">Protein biosynthesis</keyword>
<dbReference type="PROSITE" id="PS00745">
    <property type="entry name" value="RF_PROK_I"/>
    <property type="match status" value="1"/>
</dbReference>
<name>A0ABM6WNC9_9FLAO</name>
<dbReference type="Proteomes" id="UP000247917">
    <property type="component" value="Chromosome"/>
</dbReference>
<dbReference type="Pfam" id="PF00472">
    <property type="entry name" value="RF-1"/>
    <property type="match status" value="1"/>
</dbReference>
<comment type="similarity">
    <text evidence="1 4">Belongs to the prokaryotic/mitochondrial release factor family.</text>
</comment>
<dbReference type="InterPro" id="IPR000352">
    <property type="entry name" value="Pep_chain_release_fac_I"/>
</dbReference>
<comment type="PTM">
    <text evidence="4">Methylated by PrmC. Methylation increases the termination efficiency of RF2.</text>
</comment>
<reference evidence="7 8" key="1">
    <citation type="journal article" date="2018" name="Genome Biol. Evol.">
        <title>Parallel and Gradual Genome Erosion in the Blattabacterium Endosymbionts of Mastotermes darwiniensis and Cryptocercus Wood Roaches.</title>
        <authorList>
            <person name="Kinjo Y."/>
            <person name="Bourguignon T."/>
            <person name="Tong K.J."/>
            <person name="Kuwahara H."/>
            <person name="Lim S.J."/>
            <person name="Yoon K.B."/>
            <person name="Shigenobu S."/>
            <person name="Park Y.C."/>
            <person name="Nalepa C.A."/>
            <person name="Hongoh Y."/>
            <person name="Ohkuma M."/>
            <person name="Lo N."/>
            <person name="Tokuda G."/>
        </authorList>
    </citation>
    <scope>NUCLEOTIDE SEQUENCE [LARGE SCALE GENOMIC DNA]</scope>
    <source>
        <strain evidence="7 8">CPUsv</strain>
    </source>
</reference>
<evidence type="ECO:0000259" key="6">
    <source>
        <dbReference type="PROSITE" id="PS00745"/>
    </source>
</evidence>
<evidence type="ECO:0000256" key="1">
    <source>
        <dbReference type="ARBA" id="ARBA00010835"/>
    </source>
</evidence>
<evidence type="ECO:0000256" key="2">
    <source>
        <dbReference type="ARBA" id="ARBA00022481"/>
    </source>
</evidence>
<dbReference type="EMBL" id="CP029812">
    <property type="protein sequence ID" value="AWU40098.1"/>
    <property type="molecule type" value="Genomic_DNA"/>
</dbReference>
<dbReference type="RefSeq" id="WP_110495095.1">
    <property type="nucleotide sequence ID" value="NZ_CP029811.1"/>
</dbReference>
<evidence type="ECO:0000256" key="4">
    <source>
        <dbReference type="HAMAP-Rule" id="MF_00094"/>
    </source>
</evidence>
<proteinExistence type="inferred from homology"/>
<accession>A0ABM6WNC9</accession>
<dbReference type="Gene3D" id="3.30.70.1660">
    <property type="match status" value="1"/>
</dbReference>
<feature type="domain" description="Prokaryotic-type class I peptide chain release factors" evidence="6">
    <location>
        <begin position="239"/>
        <end position="255"/>
    </location>
</feature>
<dbReference type="Pfam" id="PF03462">
    <property type="entry name" value="PCRF"/>
    <property type="match status" value="1"/>
</dbReference>
<dbReference type="SUPFAM" id="SSF75620">
    <property type="entry name" value="Release factor"/>
    <property type="match status" value="1"/>
</dbReference>
<keyword evidence="4" id="KW-0963">Cytoplasm</keyword>
<organism evidence="7 8">
    <name type="scientific">Blattabacterium punctulatus</name>
    <dbReference type="NCBI Taxonomy" id="164514"/>
    <lineage>
        <taxon>Bacteria</taxon>
        <taxon>Pseudomonadati</taxon>
        <taxon>Bacteroidota</taxon>
        <taxon>Flavobacteriia</taxon>
        <taxon>Flavobacteriales</taxon>
        <taxon>Blattabacteriaceae</taxon>
        <taxon>Blattabacterium</taxon>
    </lineage>
</organism>
<protein>
    <recommendedName>
        <fullName evidence="4 5">Peptide chain release factor 2</fullName>
        <shortName evidence="4">RF-2</shortName>
    </recommendedName>
</protein>
<keyword evidence="2 4" id="KW-0488">Methylation</keyword>
<gene>
    <name evidence="4 7" type="primary">prfB</name>
    <name evidence="7" type="ORF">DM808_00300</name>
</gene>
<dbReference type="Gene3D" id="3.30.160.20">
    <property type="match status" value="1"/>
</dbReference>
<dbReference type="PANTHER" id="PTHR43116:SF3">
    <property type="entry name" value="CLASS I PEPTIDE CHAIN RELEASE FACTOR"/>
    <property type="match status" value="1"/>
</dbReference>
<evidence type="ECO:0000313" key="7">
    <source>
        <dbReference type="EMBL" id="AWU40098.1"/>
    </source>
</evidence>
<comment type="subcellular location">
    <subcellularLocation>
        <location evidence="4">Cytoplasm</location>
    </subcellularLocation>
</comment>
<feature type="modified residue" description="N5-methylglutamine" evidence="4">
    <location>
        <position position="246"/>
    </location>
</feature>
<keyword evidence="8" id="KW-1185">Reference proteome</keyword>
<comment type="function">
    <text evidence="4">Peptide chain release factor 2 directs the termination of translation in response to the peptide chain termination codons UGA and UAA.</text>
</comment>
<evidence type="ECO:0000313" key="8">
    <source>
        <dbReference type="Proteomes" id="UP000247917"/>
    </source>
</evidence>
<evidence type="ECO:0000256" key="5">
    <source>
        <dbReference type="NCBIfam" id="TIGR00020"/>
    </source>
</evidence>
<dbReference type="NCBIfam" id="TIGR00020">
    <property type="entry name" value="prfB"/>
    <property type="match status" value="1"/>
</dbReference>
<dbReference type="PANTHER" id="PTHR43116">
    <property type="entry name" value="PEPTIDE CHAIN RELEASE FACTOR 2"/>
    <property type="match status" value="1"/>
</dbReference>
<dbReference type="HAMAP" id="MF_00094">
    <property type="entry name" value="Rel_fac_2"/>
    <property type="match status" value="1"/>
</dbReference>
<dbReference type="Gene3D" id="1.20.58.410">
    <property type="entry name" value="Release factor"/>
    <property type="match status" value="1"/>
</dbReference>
<dbReference type="InterPro" id="IPR045853">
    <property type="entry name" value="Pep_chain_release_fac_I_sf"/>
</dbReference>
<dbReference type="InterPro" id="IPR005139">
    <property type="entry name" value="PCRF"/>
</dbReference>
<dbReference type="SMART" id="SM00937">
    <property type="entry name" value="PCRF"/>
    <property type="match status" value="1"/>
</dbReference>